<evidence type="ECO:0000256" key="1">
    <source>
        <dbReference type="SAM" id="Coils"/>
    </source>
</evidence>
<proteinExistence type="predicted"/>
<protein>
    <recommendedName>
        <fullName evidence="2">RING-type domain-containing protein</fullName>
    </recommendedName>
</protein>
<name>A0A6C0AVD3_9ZZZZ</name>
<dbReference type="SUPFAM" id="SSF57850">
    <property type="entry name" value="RING/U-box"/>
    <property type="match status" value="1"/>
</dbReference>
<evidence type="ECO:0000259" key="2">
    <source>
        <dbReference type="PROSITE" id="PS50089"/>
    </source>
</evidence>
<dbReference type="Pfam" id="PF13639">
    <property type="entry name" value="zf-RING_2"/>
    <property type="match status" value="1"/>
</dbReference>
<evidence type="ECO:0000313" key="3">
    <source>
        <dbReference type="EMBL" id="QHS83423.1"/>
    </source>
</evidence>
<sequence>MNHSIEMLRPEETFISGNKVTVVDVVPHSFRGNRFLFALHVPKSQIKPTSSVEIEELFSKYFNPYMIPDYMWVKLADYPDTTYRFNPDREVDKVITLEEEYLLHIEVRYTNAKYIPDSINNGYDYPFPVVRPERILSILENNASLKEVLASDIPCEEAVVRFDADIIADLKKELLNEKTKSSAEKVKVAALQRELARKEKKINEQMKKMNELSICIDEHSLQNSMLTSSIIDLKNHALHTMRKRTHIARKQQDFIRQLYVESNRKDDCPICYETITSENLYVSDCCHVSCMSCAQQCYTKSKRKCPICRSDMGVHNKPIICPRVNTPSESVETIVIDAPSNGSISAVV</sequence>
<dbReference type="AlphaFoldDB" id="A0A6C0AVD3"/>
<reference evidence="3" key="1">
    <citation type="journal article" date="2020" name="Nature">
        <title>Giant virus diversity and host interactions through global metagenomics.</title>
        <authorList>
            <person name="Schulz F."/>
            <person name="Roux S."/>
            <person name="Paez-Espino D."/>
            <person name="Jungbluth S."/>
            <person name="Walsh D.A."/>
            <person name="Denef V.J."/>
            <person name="McMahon K.D."/>
            <person name="Konstantinidis K.T."/>
            <person name="Eloe-Fadrosh E.A."/>
            <person name="Kyrpides N.C."/>
            <person name="Woyke T."/>
        </authorList>
    </citation>
    <scope>NUCLEOTIDE SEQUENCE</scope>
    <source>
        <strain evidence="3">GVMAG-S-ERX555943-30</strain>
    </source>
</reference>
<dbReference type="PROSITE" id="PS50089">
    <property type="entry name" value="ZF_RING_2"/>
    <property type="match status" value="1"/>
</dbReference>
<organism evidence="3">
    <name type="scientific">viral metagenome</name>
    <dbReference type="NCBI Taxonomy" id="1070528"/>
    <lineage>
        <taxon>unclassified sequences</taxon>
        <taxon>metagenomes</taxon>
        <taxon>organismal metagenomes</taxon>
    </lineage>
</organism>
<dbReference type="InterPro" id="IPR013083">
    <property type="entry name" value="Znf_RING/FYVE/PHD"/>
</dbReference>
<feature type="coiled-coil region" evidence="1">
    <location>
        <begin position="181"/>
        <end position="212"/>
    </location>
</feature>
<dbReference type="EMBL" id="MN738755">
    <property type="protein sequence ID" value="QHS83423.1"/>
    <property type="molecule type" value="Genomic_DNA"/>
</dbReference>
<dbReference type="InterPro" id="IPR001841">
    <property type="entry name" value="Znf_RING"/>
</dbReference>
<accession>A0A6C0AVD3</accession>
<dbReference type="CDD" id="cd16449">
    <property type="entry name" value="RING-HC"/>
    <property type="match status" value="1"/>
</dbReference>
<feature type="domain" description="RING-type" evidence="2">
    <location>
        <begin position="268"/>
        <end position="309"/>
    </location>
</feature>
<keyword evidence="1" id="KW-0175">Coiled coil</keyword>
<dbReference type="Gene3D" id="3.30.40.10">
    <property type="entry name" value="Zinc/RING finger domain, C3HC4 (zinc finger)"/>
    <property type="match status" value="1"/>
</dbReference>